<proteinExistence type="predicted"/>
<accession>A0ABV3GIN9</accession>
<keyword evidence="1" id="KW-0732">Signal</keyword>
<keyword evidence="3" id="KW-1185">Reference proteome</keyword>
<evidence type="ECO:0008006" key="4">
    <source>
        <dbReference type="Google" id="ProtNLM"/>
    </source>
</evidence>
<organism evidence="2 3">
    <name type="scientific">Microtetraspora glauca</name>
    <dbReference type="NCBI Taxonomy" id="1996"/>
    <lineage>
        <taxon>Bacteria</taxon>
        <taxon>Bacillati</taxon>
        <taxon>Actinomycetota</taxon>
        <taxon>Actinomycetes</taxon>
        <taxon>Streptosporangiales</taxon>
        <taxon>Streptosporangiaceae</taxon>
        <taxon>Microtetraspora</taxon>
    </lineage>
</organism>
<dbReference type="EMBL" id="JBFALK010000013">
    <property type="protein sequence ID" value="MEV0971518.1"/>
    <property type="molecule type" value="Genomic_DNA"/>
</dbReference>
<sequence length="98" mass="9817">MSLRRVMIGVVLAIVALAGATAPASAAVQSIAGAQETQEFEGNGAGLKPPPAITMARADAYAQAAAAGFTSIQCQGVSSTLDFDGIVYVATITISCSR</sequence>
<gene>
    <name evidence="2" type="ORF">AB0I59_23115</name>
</gene>
<dbReference type="Proteomes" id="UP001551675">
    <property type="component" value="Unassembled WGS sequence"/>
</dbReference>
<protein>
    <recommendedName>
        <fullName evidence="4">DUF732 domain-containing protein</fullName>
    </recommendedName>
</protein>
<feature type="signal peptide" evidence="1">
    <location>
        <begin position="1"/>
        <end position="26"/>
    </location>
</feature>
<evidence type="ECO:0000256" key="1">
    <source>
        <dbReference type="SAM" id="SignalP"/>
    </source>
</evidence>
<dbReference type="RefSeq" id="WP_358135896.1">
    <property type="nucleotide sequence ID" value="NZ_JBFALK010000013.1"/>
</dbReference>
<feature type="chain" id="PRO_5046475486" description="DUF732 domain-containing protein" evidence="1">
    <location>
        <begin position="27"/>
        <end position="98"/>
    </location>
</feature>
<reference evidence="2 3" key="1">
    <citation type="submission" date="2024-06" db="EMBL/GenBank/DDBJ databases">
        <title>The Natural Products Discovery Center: Release of the First 8490 Sequenced Strains for Exploring Actinobacteria Biosynthetic Diversity.</title>
        <authorList>
            <person name="Kalkreuter E."/>
            <person name="Kautsar S.A."/>
            <person name="Yang D."/>
            <person name="Bader C.D."/>
            <person name="Teijaro C.N."/>
            <person name="Fluegel L."/>
            <person name="Davis C.M."/>
            <person name="Simpson J.R."/>
            <person name="Lauterbach L."/>
            <person name="Steele A.D."/>
            <person name="Gui C."/>
            <person name="Meng S."/>
            <person name="Li G."/>
            <person name="Viehrig K."/>
            <person name="Ye F."/>
            <person name="Su P."/>
            <person name="Kiefer A.F."/>
            <person name="Nichols A."/>
            <person name="Cepeda A.J."/>
            <person name="Yan W."/>
            <person name="Fan B."/>
            <person name="Jiang Y."/>
            <person name="Adhikari A."/>
            <person name="Zheng C.-J."/>
            <person name="Schuster L."/>
            <person name="Cowan T.M."/>
            <person name="Smanski M.J."/>
            <person name="Chevrette M.G."/>
            <person name="De Carvalho L.P.S."/>
            <person name="Shen B."/>
        </authorList>
    </citation>
    <scope>NUCLEOTIDE SEQUENCE [LARGE SCALE GENOMIC DNA]</scope>
    <source>
        <strain evidence="2 3">NPDC050100</strain>
    </source>
</reference>
<evidence type="ECO:0000313" key="2">
    <source>
        <dbReference type="EMBL" id="MEV0971518.1"/>
    </source>
</evidence>
<name>A0ABV3GIN9_MICGL</name>
<evidence type="ECO:0000313" key="3">
    <source>
        <dbReference type="Proteomes" id="UP001551675"/>
    </source>
</evidence>
<comment type="caution">
    <text evidence="2">The sequence shown here is derived from an EMBL/GenBank/DDBJ whole genome shotgun (WGS) entry which is preliminary data.</text>
</comment>